<proteinExistence type="predicted"/>
<gene>
    <name evidence="2" type="ORF">PSHT_13447</name>
</gene>
<reference evidence="3" key="3">
    <citation type="journal article" date="2018" name="Mol. Plant Microbe Interact.">
        <title>Genome sequence resources for the wheat stripe rust pathogen (Puccinia striiformis f. sp. tritici) and the barley stripe rust pathogen (Puccinia striiformis f. sp. hordei).</title>
        <authorList>
            <person name="Xia C."/>
            <person name="Wang M."/>
            <person name="Yin C."/>
            <person name="Cornejo O.E."/>
            <person name="Hulbert S.H."/>
            <person name="Chen X."/>
        </authorList>
    </citation>
    <scope>NUCLEOTIDE SEQUENCE [LARGE SCALE GENOMIC DNA]</scope>
    <source>
        <strain evidence="3">93TX-2</strain>
    </source>
</reference>
<evidence type="ECO:0000256" key="1">
    <source>
        <dbReference type="SAM" id="MobiDB-lite"/>
    </source>
</evidence>
<feature type="region of interest" description="Disordered" evidence="1">
    <location>
        <begin position="36"/>
        <end position="62"/>
    </location>
</feature>
<keyword evidence="3" id="KW-1185">Reference proteome</keyword>
<comment type="caution">
    <text evidence="2">The sequence shown here is derived from an EMBL/GenBank/DDBJ whole genome shotgun (WGS) entry which is preliminary data.</text>
</comment>
<organism evidence="2 3">
    <name type="scientific">Puccinia striiformis</name>
    <dbReference type="NCBI Taxonomy" id="27350"/>
    <lineage>
        <taxon>Eukaryota</taxon>
        <taxon>Fungi</taxon>
        <taxon>Dikarya</taxon>
        <taxon>Basidiomycota</taxon>
        <taxon>Pucciniomycotina</taxon>
        <taxon>Pucciniomycetes</taxon>
        <taxon>Pucciniales</taxon>
        <taxon>Pucciniaceae</taxon>
        <taxon>Puccinia</taxon>
    </lineage>
</organism>
<protein>
    <submittedName>
        <fullName evidence="2">Uncharacterized protein</fullName>
    </submittedName>
</protein>
<dbReference type="EMBL" id="PKSM01000270">
    <property type="protein sequence ID" value="POV99583.1"/>
    <property type="molecule type" value="Genomic_DNA"/>
</dbReference>
<dbReference type="Proteomes" id="UP000238274">
    <property type="component" value="Unassembled WGS sequence"/>
</dbReference>
<dbReference type="VEuPathDB" id="FungiDB:PSHT_13447"/>
<accession>A0A2S4UQK2</accession>
<name>A0A2S4UQK2_9BASI</name>
<dbReference type="VEuPathDB" id="FungiDB:PSTT_10593"/>
<evidence type="ECO:0000313" key="3">
    <source>
        <dbReference type="Proteomes" id="UP000238274"/>
    </source>
</evidence>
<reference evidence="2 3" key="1">
    <citation type="submission" date="2017-12" db="EMBL/GenBank/DDBJ databases">
        <title>Gene loss provides genomic basis for host adaptation in cereal stripe rust fungi.</title>
        <authorList>
            <person name="Xia C."/>
        </authorList>
    </citation>
    <scope>NUCLEOTIDE SEQUENCE [LARGE SCALE GENOMIC DNA]</scope>
    <source>
        <strain evidence="2 3">93TX-2</strain>
    </source>
</reference>
<evidence type="ECO:0000313" key="2">
    <source>
        <dbReference type="EMBL" id="POV99583.1"/>
    </source>
</evidence>
<sequence>MERAEDIFLWEICVPPVRGQRESPISSVYGDIVASGKPGTLHARSAPNASEARSEQTSSRKALKSLGKSENLEILICFQGGICVTATLRSGRSSLLTPKLHRGSIRSAGIGIMSFSD</sequence>
<dbReference type="AlphaFoldDB" id="A0A2S4UQK2"/>
<reference evidence="3" key="2">
    <citation type="journal article" date="2018" name="BMC Genomics">
        <title>Genomic insights into host adaptation between the wheat stripe rust pathogen (Puccinia striiformis f. sp. tritici) and the barley stripe rust pathogen (Puccinia striiformis f. sp. hordei).</title>
        <authorList>
            <person name="Xia C."/>
            <person name="Wang M."/>
            <person name="Yin C."/>
            <person name="Cornejo O.E."/>
            <person name="Hulbert S.H."/>
            <person name="Chen X."/>
        </authorList>
    </citation>
    <scope>NUCLEOTIDE SEQUENCE [LARGE SCALE GENOMIC DNA]</scope>
    <source>
        <strain evidence="3">93TX-2</strain>
    </source>
</reference>